<dbReference type="OrthoDB" id="3698546at2"/>
<organism evidence="1 2">
    <name type="scientific">Lentzea waywayandensis</name>
    <dbReference type="NCBI Taxonomy" id="84724"/>
    <lineage>
        <taxon>Bacteria</taxon>
        <taxon>Bacillati</taxon>
        <taxon>Actinomycetota</taxon>
        <taxon>Actinomycetes</taxon>
        <taxon>Pseudonocardiales</taxon>
        <taxon>Pseudonocardiaceae</taxon>
        <taxon>Lentzea</taxon>
    </lineage>
</organism>
<dbReference type="AlphaFoldDB" id="A0A1I6F9Z7"/>
<dbReference type="RefSeq" id="WP_143138883.1">
    <property type="nucleotide sequence ID" value="NZ_FOYL01000010.1"/>
</dbReference>
<reference evidence="2" key="1">
    <citation type="submission" date="2016-10" db="EMBL/GenBank/DDBJ databases">
        <authorList>
            <person name="Varghese N."/>
            <person name="Submissions S."/>
        </authorList>
    </citation>
    <scope>NUCLEOTIDE SEQUENCE [LARGE SCALE GENOMIC DNA]</scope>
    <source>
        <strain evidence="2">DSM 44232</strain>
    </source>
</reference>
<sequence>MSVSERVAARVRRDFRGDEADEVLGRLAGAFTDNQDVERMHAAVVLAAAGDLAAVRSQVRALRVDWRDVLMAGGVGHGDWPEVLDREFGPVS</sequence>
<protein>
    <submittedName>
        <fullName evidence="1">Uncharacterized protein</fullName>
    </submittedName>
</protein>
<dbReference type="STRING" id="84724.SAMN04488564_110141"/>
<dbReference type="Proteomes" id="UP000198583">
    <property type="component" value="Unassembled WGS sequence"/>
</dbReference>
<proteinExistence type="predicted"/>
<gene>
    <name evidence="1" type="ORF">SAMN04488564_110141</name>
</gene>
<evidence type="ECO:0000313" key="2">
    <source>
        <dbReference type="Proteomes" id="UP000198583"/>
    </source>
</evidence>
<accession>A0A1I6F9Z7</accession>
<dbReference type="EMBL" id="FOYL01000010">
    <property type="protein sequence ID" value="SFR26750.1"/>
    <property type="molecule type" value="Genomic_DNA"/>
</dbReference>
<keyword evidence="2" id="KW-1185">Reference proteome</keyword>
<evidence type="ECO:0000313" key="1">
    <source>
        <dbReference type="EMBL" id="SFR26750.1"/>
    </source>
</evidence>
<name>A0A1I6F9Z7_9PSEU</name>